<name>A0ABN9G2H6_9NEOB</name>
<dbReference type="Proteomes" id="UP001162483">
    <property type="component" value="Unassembled WGS sequence"/>
</dbReference>
<accession>A0ABN9G2H6</accession>
<keyword evidence="2" id="KW-1185">Reference proteome</keyword>
<proteinExistence type="predicted"/>
<comment type="caution">
    <text evidence="1">The sequence shown here is derived from an EMBL/GenBank/DDBJ whole genome shotgun (WGS) entry which is preliminary data.</text>
</comment>
<reference evidence="1" key="1">
    <citation type="submission" date="2023-05" db="EMBL/GenBank/DDBJ databases">
        <authorList>
            <person name="Stuckert A."/>
        </authorList>
    </citation>
    <scope>NUCLEOTIDE SEQUENCE</scope>
</reference>
<organism evidence="1 2">
    <name type="scientific">Staurois parvus</name>
    <dbReference type="NCBI Taxonomy" id="386267"/>
    <lineage>
        <taxon>Eukaryota</taxon>
        <taxon>Metazoa</taxon>
        <taxon>Chordata</taxon>
        <taxon>Craniata</taxon>
        <taxon>Vertebrata</taxon>
        <taxon>Euteleostomi</taxon>
        <taxon>Amphibia</taxon>
        <taxon>Batrachia</taxon>
        <taxon>Anura</taxon>
        <taxon>Neobatrachia</taxon>
        <taxon>Ranoidea</taxon>
        <taxon>Ranidae</taxon>
        <taxon>Staurois</taxon>
    </lineage>
</organism>
<evidence type="ECO:0000313" key="1">
    <source>
        <dbReference type="EMBL" id="CAI9602888.1"/>
    </source>
</evidence>
<evidence type="ECO:0000313" key="2">
    <source>
        <dbReference type="Proteomes" id="UP001162483"/>
    </source>
</evidence>
<gene>
    <name evidence="1" type="ORF">SPARVUS_LOCUS13230173</name>
</gene>
<protein>
    <submittedName>
        <fullName evidence="1">Uncharacterized protein</fullName>
    </submittedName>
</protein>
<dbReference type="EMBL" id="CATNWA010017751">
    <property type="protein sequence ID" value="CAI9602888.1"/>
    <property type="molecule type" value="Genomic_DNA"/>
</dbReference>
<sequence>MREWMSCLVVSGVRNVHILAMLRRWSLHEFVKDWTWGWKDRLESRMTPSTLACGTGLMVALLDVMEKSMGGWGLGWREDKKLGLGEVQFKEVE</sequence>